<evidence type="ECO:0000313" key="1">
    <source>
        <dbReference type="EMBL" id="PJF47203.1"/>
    </source>
</evidence>
<gene>
    <name evidence="1" type="ORF">CUN48_09950</name>
</gene>
<organism evidence="1 2">
    <name type="scientific">Candidatus Thermofonsia Clade 3 bacterium</name>
    <dbReference type="NCBI Taxonomy" id="2364212"/>
    <lineage>
        <taxon>Bacteria</taxon>
        <taxon>Bacillati</taxon>
        <taxon>Chloroflexota</taxon>
        <taxon>Candidatus Thermofontia</taxon>
        <taxon>Candidatus Thermofonsia Clade 3</taxon>
    </lineage>
</organism>
<evidence type="ECO:0000313" key="2">
    <source>
        <dbReference type="Proteomes" id="UP000230790"/>
    </source>
</evidence>
<protein>
    <submittedName>
        <fullName evidence="1">Uncharacterized protein</fullName>
    </submittedName>
</protein>
<reference evidence="1 2" key="1">
    <citation type="submission" date="2017-11" db="EMBL/GenBank/DDBJ databases">
        <title>Evolution of Phototrophy in the Chloroflexi Phylum Driven by Horizontal Gene Transfer.</title>
        <authorList>
            <person name="Ward L.M."/>
            <person name="Hemp J."/>
            <person name="Shih P.M."/>
            <person name="Mcglynn S.E."/>
            <person name="Fischer W."/>
        </authorList>
    </citation>
    <scope>NUCLEOTIDE SEQUENCE [LARGE SCALE GENOMIC DNA]</scope>
    <source>
        <strain evidence="1">JP3_7</strain>
    </source>
</reference>
<comment type="caution">
    <text evidence="1">The sequence shown here is derived from an EMBL/GenBank/DDBJ whole genome shotgun (WGS) entry which is preliminary data.</text>
</comment>
<dbReference type="AlphaFoldDB" id="A0A2M8QBL3"/>
<sequence>MGLRLEQYMATMAQGKENFRANFVKATEALSADDLAFFRGLPIPINVAVATEDANLDALRDVPIIGRLSAQVRTLVLRLFRPTTHADVIQAIAQDASSLKMDGTDGGVRLPIIAFYTPEMQLIGAHVCRLPELSAEMNRRRSAWIESHPEVLDAREPMEKMTPITRTRLTQAMYALTSEERAMWGRLTVQYWRRILRETSSLSSRSN</sequence>
<accession>A0A2M8QBL3</accession>
<dbReference type="Proteomes" id="UP000230790">
    <property type="component" value="Unassembled WGS sequence"/>
</dbReference>
<proteinExistence type="predicted"/>
<name>A0A2M8QBL3_9CHLR</name>
<dbReference type="EMBL" id="PGTN01000062">
    <property type="protein sequence ID" value="PJF47203.1"/>
    <property type="molecule type" value="Genomic_DNA"/>
</dbReference>